<evidence type="ECO:0000256" key="1">
    <source>
        <dbReference type="ARBA" id="ARBA00010381"/>
    </source>
</evidence>
<proteinExistence type="inferred from homology"/>
<dbReference type="AlphaFoldDB" id="A0AB34HUR3"/>
<comment type="similarity">
    <text evidence="1">Belongs to the MIP18 family.</text>
</comment>
<reference evidence="3 4" key="1">
    <citation type="submission" date="2022-11" db="EMBL/GenBank/DDBJ databases">
        <title>Whole genome sequence of Eschrichtius robustus ER-17-0199.</title>
        <authorList>
            <person name="Bruniche-Olsen A."/>
            <person name="Black A.N."/>
            <person name="Fields C.J."/>
            <person name="Walden K."/>
            <person name="Dewoody J.A."/>
        </authorList>
    </citation>
    <scope>NUCLEOTIDE SEQUENCE [LARGE SCALE GENOMIC DNA]</scope>
    <source>
        <strain evidence="3">ER-17-0199</strain>
        <tissue evidence="3">Blubber</tissue>
    </source>
</reference>
<sequence length="91" mass="9832">MLEEQNFVPQLQVQVSNPEGMVAVAFTPIVLHCSIDTLIGQSTKVKLQPSIPQRFRMDGHSTPEHATNKPLGDKEQLAAALENPPAGDCGL</sequence>
<evidence type="ECO:0000313" key="3">
    <source>
        <dbReference type="EMBL" id="KAJ8795953.1"/>
    </source>
</evidence>
<dbReference type="Proteomes" id="UP001159641">
    <property type="component" value="Unassembled WGS sequence"/>
</dbReference>
<dbReference type="GO" id="GO:0097361">
    <property type="term" value="C:cytosolic [4Fe-4S] assembly targeting complex"/>
    <property type="evidence" value="ECO:0007669"/>
    <property type="project" value="TreeGrafter"/>
</dbReference>
<feature type="region of interest" description="Disordered" evidence="2">
    <location>
        <begin position="54"/>
        <end position="91"/>
    </location>
</feature>
<evidence type="ECO:0000256" key="2">
    <source>
        <dbReference type="SAM" id="MobiDB-lite"/>
    </source>
</evidence>
<dbReference type="PANTHER" id="PTHR12377:SF0">
    <property type="entry name" value="CYTOSOLIC IRON-SULFUR ASSEMBLY COMPONENT 2B"/>
    <property type="match status" value="1"/>
</dbReference>
<protein>
    <recommendedName>
        <fullName evidence="5">Mitotic spindle-associated MMXD complex subunit MIP18</fullName>
    </recommendedName>
</protein>
<dbReference type="Gene3D" id="6.10.250.1280">
    <property type="match status" value="1"/>
</dbReference>
<accession>A0AB34HUR3</accession>
<comment type="caution">
    <text evidence="3">The sequence shown here is derived from an EMBL/GenBank/DDBJ whole genome shotgun (WGS) entry which is preliminary data.</text>
</comment>
<keyword evidence="4" id="KW-1185">Reference proteome</keyword>
<dbReference type="Gene3D" id="3.30.300.130">
    <property type="entry name" value="Fe-S cluster assembly (FSCA)"/>
    <property type="match status" value="1"/>
</dbReference>
<dbReference type="InterPro" id="IPR034904">
    <property type="entry name" value="FSCA_dom_sf"/>
</dbReference>
<organism evidence="3 4">
    <name type="scientific">Eschrichtius robustus</name>
    <name type="common">California gray whale</name>
    <name type="synonym">Eschrichtius gibbosus</name>
    <dbReference type="NCBI Taxonomy" id="9764"/>
    <lineage>
        <taxon>Eukaryota</taxon>
        <taxon>Metazoa</taxon>
        <taxon>Chordata</taxon>
        <taxon>Craniata</taxon>
        <taxon>Vertebrata</taxon>
        <taxon>Euteleostomi</taxon>
        <taxon>Mammalia</taxon>
        <taxon>Eutheria</taxon>
        <taxon>Laurasiatheria</taxon>
        <taxon>Artiodactyla</taxon>
        <taxon>Whippomorpha</taxon>
        <taxon>Cetacea</taxon>
        <taxon>Mysticeti</taxon>
        <taxon>Eschrichtiidae</taxon>
        <taxon>Eschrichtius</taxon>
    </lineage>
</organism>
<dbReference type="InterPro" id="IPR039796">
    <property type="entry name" value="MIP18"/>
</dbReference>
<dbReference type="GO" id="GO:0051604">
    <property type="term" value="P:protein maturation"/>
    <property type="evidence" value="ECO:0007669"/>
    <property type="project" value="InterPro"/>
</dbReference>
<dbReference type="PANTHER" id="PTHR12377">
    <property type="entry name" value="CYTOSOLIC IRON-SULFUR ASSEMBLY COMPONENT 2B-RELATED"/>
    <property type="match status" value="1"/>
</dbReference>
<evidence type="ECO:0008006" key="5">
    <source>
        <dbReference type="Google" id="ProtNLM"/>
    </source>
</evidence>
<evidence type="ECO:0000313" key="4">
    <source>
        <dbReference type="Proteomes" id="UP001159641"/>
    </source>
</evidence>
<dbReference type="EMBL" id="JAIQCJ010000544">
    <property type="protein sequence ID" value="KAJ8795953.1"/>
    <property type="molecule type" value="Genomic_DNA"/>
</dbReference>
<name>A0AB34HUR3_ESCRO</name>
<feature type="compositionally biased region" description="Basic and acidic residues" evidence="2">
    <location>
        <begin position="55"/>
        <end position="76"/>
    </location>
</feature>
<gene>
    <name evidence="3" type="ORF">J1605_002715</name>
</gene>